<dbReference type="EMBL" id="CM045761">
    <property type="protein sequence ID" value="KAI8015238.1"/>
    <property type="molecule type" value="Genomic_DNA"/>
</dbReference>
<sequence length="279" mass="31837">MDSRSIQSEKAKAMIRYRRPRNVAKMWPILEFLVAFALLSWSSTRLPIIVSLAGQCLVQLSDYLFNPHINFVIGNAIIIVIVFLSRQNKAGNNSVTGDEYGNGEAHQRIASISDGATPTPPPPTAAEMEETAYEDKQIVVSENAVTQMQCDAASTAIEQAKKQIQRFQRTESEKLKRDLQAKHRPQLRRSETEIKERSVVRRRAISSFDAVDRLTSDEFRRTVESFIAEQRRFLRTQKMDETNHFLIDAYGFECTGMVLVSHFLGNYLSRKISWNFSSN</sequence>
<dbReference type="Proteomes" id="UP001060215">
    <property type="component" value="Chromosome 4"/>
</dbReference>
<accession>A0ACC0HR98</accession>
<evidence type="ECO:0000313" key="2">
    <source>
        <dbReference type="Proteomes" id="UP001060215"/>
    </source>
</evidence>
<keyword evidence="2" id="KW-1185">Reference proteome</keyword>
<evidence type="ECO:0000313" key="1">
    <source>
        <dbReference type="EMBL" id="KAI8015238.1"/>
    </source>
</evidence>
<proteinExistence type="predicted"/>
<reference evidence="1 2" key="1">
    <citation type="journal article" date="2022" name="Plant J.">
        <title>Chromosome-level genome of Camellia lanceoleosa provides a valuable resource for understanding genome evolution and self-incompatibility.</title>
        <authorList>
            <person name="Gong W."/>
            <person name="Xiao S."/>
            <person name="Wang L."/>
            <person name="Liao Z."/>
            <person name="Chang Y."/>
            <person name="Mo W."/>
            <person name="Hu G."/>
            <person name="Li W."/>
            <person name="Zhao G."/>
            <person name="Zhu H."/>
            <person name="Hu X."/>
            <person name="Ji K."/>
            <person name="Xiang X."/>
            <person name="Song Q."/>
            <person name="Yuan D."/>
            <person name="Jin S."/>
            <person name="Zhang L."/>
        </authorList>
    </citation>
    <scope>NUCLEOTIDE SEQUENCE [LARGE SCALE GENOMIC DNA]</scope>
    <source>
        <strain evidence="1">SQ_2022a</strain>
    </source>
</reference>
<protein>
    <submittedName>
        <fullName evidence="1">Uncharacterized protein</fullName>
    </submittedName>
</protein>
<comment type="caution">
    <text evidence="1">The sequence shown here is derived from an EMBL/GenBank/DDBJ whole genome shotgun (WGS) entry which is preliminary data.</text>
</comment>
<name>A0ACC0HR98_9ERIC</name>
<organism evidence="1 2">
    <name type="scientific">Camellia lanceoleosa</name>
    <dbReference type="NCBI Taxonomy" id="1840588"/>
    <lineage>
        <taxon>Eukaryota</taxon>
        <taxon>Viridiplantae</taxon>
        <taxon>Streptophyta</taxon>
        <taxon>Embryophyta</taxon>
        <taxon>Tracheophyta</taxon>
        <taxon>Spermatophyta</taxon>
        <taxon>Magnoliopsida</taxon>
        <taxon>eudicotyledons</taxon>
        <taxon>Gunneridae</taxon>
        <taxon>Pentapetalae</taxon>
        <taxon>asterids</taxon>
        <taxon>Ericales</taxon>
        <taxon>Theaceae</taxon>
        <taxon>Camellia</taxon>
    </lineage>
</organism>
<gene>
    <name evidence="1" type="ORF">LOK49_LG05G03672</name>
</gene>